<evidence type="ECO:0000256" key="5">
    <source>
        <dbReference type="ARBA" id="ARBA00023136"/>
    </source>
</evidence>
<dbReference type="GO" id="GO:0022857">
    <property type="term" value="F:transmembrane transporter activity"/>
    <property type="evidence" value="ECO:0007669"/>
    <property type="project" value="InterPro"/>
</dbReference>
<sequence length="370" mass="41006">MAIGAYLGGYIADSRGRKTVFIGGILLTSLFALLSSFSNSIFLFLICRFIVGLGLGATVPTDYTLFVEYTPINQRGKFLGFLNAYFIVGNVILCGVSYLIMSGHAFGTNSWRYLAGVASIPGFFICIIRKYVPESPRYLLASGQTNKALDVLRLVAKINNNTIVNLDNVRLVSVHVQKEFDVRVGDHDTSKGIMTLLRPELKRTTLLLWAIWFLLSYGSWGFMFLVPIMFEKLAKQRSSEESSNLFGGSNLYMNSFLVYVTALGAVTNTYTTEVYPTTVRITGMGMCNAFTRIAGTITPLVGEISLNISLMLTYFTFGLTLIIAAVCCYYLPIETLGMELTENVDDMKPKELVTDSDDEITDPITQDDDE</sequence>
<evidence type="ECO:0000256" key="6">
    <source>
        <dbReference type="SAM" id="MobiDB-lite"/>
    </source>
</evidence>
<keyword evidence="3 7" id="KW-0812">Transmembrane</keyword>
<keyword evidence="4 7" id="KW-1133">Transmembrane helix</keyword>
<dbReference type="InterPro" id="IPR020846">
    <property type="entry name" value="MFS_dom"/>
</dbReference>
<comment type="subcellular location">
    <subcellularLocation>
        <location evidence="1">Membrane</location>
        <topology evidence="1">Multi-pass membrane protein</topology>
    </subcellularLocation>
</comment>
<evidence type="ECO:0000256" key="7">
    <source>
        <dbReference type="SAM" id="Phobius"/>
    </source>
</evidence>
<keyword evidence="2" id="KW-0813">Transport</keyword>
<dbReference type="EMBL" id="JAOPGA020001102">
    <property type="protein sequence ID" value="KAL0485074.1"/>
    <property type="molecule type" value="Genomic_DNA"/>
</dbReference>
<dbReference type="PROSITE" id="PS50850">
    <property type="entry name" value="MFS"/>
    <property type="match status" value="1"/>
</dbReference>
<dbReference type="PANTHER" id="PTHR23511:SF34">
    <property type="entry name" value="SYNAPTIC VESICLE GLYCOPROTEIN 2"/>
    <property type="match status" value="1"/>
</dbReference>
<feature type="domain" description="Major facilitator superfamily (MFS) profile" evidence="8">
    <location>
        <begin position="1"/>
        <end position="336"/>
    </location>
</feature>
<feature type="transmembrane region" description="Helical" evidence="7">
    <location>
        <begin position="308"/>
        <end position="331"/>
    </location>
</feature>
<feature type="transmembrane region" description="Helical" evidence="7">
    <location>
        <begin position="206"/>
        <end position="230"/>
    </location>
</feature>
<feature type="transmembrane region" description="Helical" evidence="7">
    <location>
        <begin position="41"/>
        <end position="59"/>
    </location>
</feature>
<evidence type="ECO:0000256" key="4">
    <source>
        <dbReference type="ARBA" id="ARBA00022989"/>
    </source>
</evidence>
<dbReference type="PANTHER" id="PTHR23511">
    <property type="entry name" value="SYNAPTIC VESICLE GLYCOPROTEIN 2"/>
    <property type="match status" value="1"/>
</dbReference>
<accession>A0AAW2Z6W7</accession>
<feature type="transmembrane region" description="Helical" evidence="7">
    <location>
        <begin position="79"/>
        <end position="101"/>
    </location>
</feature>
<dbReference type="SUPFAM" id="SSF103473">
    <property type="entry name" value="MFS general substrate transporter"/>
    <property type="match status" value="1"/>
</dbReference>
<evidence type="ECO:0000313" key="10">
    <source>
        <dbReference type="Proteomes" id="UP001431209"/>
    </source>
</evidence>
<evidence type="ECO:0000256" key="3">
    <source>
        <dbReference type="ARBA" id="ARBA00022692"/>
    </source>
</evidence>
<dbReference type="CDD" id="cd17316">
    <property type="entry name" value="MFS_SV2_like"/>
    <property type="match status" value="1"/>
</dbReference>
<reference evidence="9 10" key="1">
    <citation type="submission" date="2024-03" db="EMBL/GenBank/DDBJ databases">
        <title>The Acrasis kona genome and developmental transcriptomes reveal deep origins of eukaryotic multicellular pathways.</title>
        <authorList>
            <person name="Sheikh S."/>
            <person name="Fu C.-J."/>
            <person name="Brown M.W."/>
            <person name="Baldauf S.L."/>
        </authorList>
    </citation>
    <scope>NUCLEOTIDE SEQUENCE [LARGE SCALE GENOMIC DNA]</scope>
    <source>
        <strain evidence="9 10">ATCC MYA-3509</strain>
    </source>
</reference>
<evidence type="ECO:0000256" key="2">
    <source>
        <dbReference type="ARBA" id="ARBA00022448"/>
    </source>
</evidence>
<dbReference type="AlphaFoldDB" id="A0AAW2Z6W7"/>
<name>A0AAW2Z6W7_9EUKA</name>
<evidence type="ECO:0000313" key="9">
    <source>
        <dbReference type="EMBL" id="KAL0485074.1"/>
    </source>
</evidence>
<feature type="transmembrane region" description="Helical" evidence="7">
    <location>
        <begin position="16"/>
        <end position="34"/>
    </location>
</feature>
<protein>
    <submittedName>
        <fullName evidence="9">Solute carrier family 22 member</fullName>
    </submittedName>
</protein>
<feature type="transmembrane region" description="Helical" evidence="7">
    <location>
        <begin position="113"/>
        <end position="132"/>
    </location>
</feature>
<dbReference type="InterPro" id="IPR005829">
    <property type="entry name" value="Sugar_transporter_CS"/>
</dbReference>
<feature type="region of interest" description="Disordered" evidence="6">
    <location>
        <begin position="349"/>
        <end position="370"/>
    </location>
</feature>
<comment type="caution">
    <text evidence="9">The sequence shown here is derived from an EMBL/GenBank/DDBJ whole genome shotgun (WGS) entry which is preliminary data.</text>
</comment>
<keyword evidence="5 7" id="KW-0472">Membrane</keyword>
<proteinExistence type="predicted"/>
<keyword evidence="10" id="KW-1185">Reference proteome</keyword>
<dbReference type="GO" id="GO:0016020">
    <property type="term" value="C:membrane"/>
    <property type="evidence" value="ECO:0007669"/>
    <property type="project" value="UniProtKB-SubCell"/>
</dbReference>
<dbReference type="InterPro" id="IPR036259">
    <property type="entry name" value="MFS_trans_sf"/>
</dbReference>
<dbReference type="Proteomes" id="UP001431209">
    <property type="component" value="Unassembled WGS sequence"/>
</dbReference>
<evidence type="ECO:0000256" key="1">
    <source>
        <dbReference type="ARBA" id="ARBA00004141"/>
    </source>
</evidence>
<dbReference type="Pfam" id="PF00083">
    <property type="entry name" value="Sugar_tr"/>
    <property type="match status" value="1"/>
</dbReference>
<dbReference type="InterPro" id="IPR005828">
    <property type="entry name" value="MFS_sugar_transport-like"/>
</dbReference>
<dbReference type="PROSITE" id="PS00217">
    <property type="entry name" value="SUGAR_TRANSPORT_2"/>
    <property type="match status" value="1"/>
</dbReference>
<evidence type="ECO:0000259" key="8">
    <source>
        <dbReference type="PROSITE" id="PS50850"/>
    </source>
</evidence>
<feature type="compositionally biased region" description="Acidic residues" evidence="6">
    <location>
        <begin position="354"/>
        <end position="370"/>
    </location>
</feature>
<gene>
    <name evidence="9" type="ORF">AKO1_011848</name>
</gene>
<organism evidence="9 10">
    <name type="scientific">Acrasis kona</name>
    <dbReference type="NCBI Taxonomy" id="1008807"/>
    <lineage>
        <taxon>Eukaryota</taxon>
        <taxon>Discoba</taxon>
        <taxon>Heterolobosea</taxon>
        <taxon>Tetramitia</taxon>
        <taxon>Eutetramitia</taxon>
        <taxon>Acrasidae</taxon>
        <taxon>Acrasis</taxon>
    </lineage>
</organism>
<feature type="transmembrane region" description="Helical" evidence="7">
    <location>
        <begin position="251"/>
        <end position="270"/>
    </location>
</feature>
<dbReference type="Gene3D" id="1.20.1250.20">
    <property type="entry name" value="MFS general substrate transporter like domains"/>
    <property type="match status" value="2"/>
</dbReference>